<proteinExistence type="predicted"/>
<dbReference type="InterPro" id="IPR001173">
    <property type="entry name" value="Glyco_trans_2-like"/>
</dbReference>
<gene>
    <name evidence="2" type="ORF">SAMN04488500_12654</name>
</gene>
<evidence type="ECO:0000313" key="2">
    <source>
        <dbReference type="EMBL" id="SMD10859.1"/>
    </source>
</evidence>
<dbReference type="AlphaFoldDB" id="A0A1W2EMB5"/>
<dbReference type="RefSeq" id="WP_176215640.1">
    <property type="nucleotide sequence ID" value="NZ_CP155572.1"/>
</dbReference>
<dbReference type="Gene3D" id="3.90.550.10">
    <property type="entry name" value="Spore Coat Polysaccharide Biosynthesis Protein SpsA, Chain A"/>
    <property type="match status" value="1"/>
</dbReference>
<reference evidence="2 3" key="1">
    <citation type="submission" date="2017-04" db="EMBL/GenBank/DDBJ databases">
        <authorList>
            <person name="Afonso C.L."/>
            <person name="Miller P.J."/>
            <person name="Scott M.A."/>
            <person name="Spackman E."/>
            <person name="Goraichik I."/>
            <person name="Dimitrov K.M."/>
            <person name="Suarez D.L."/>
            <person name="Swayne D.E."/>
        </authorList>
    </citation>
    <scope>NUCLEOTIDE SEQUENCE [LARGE SCALE GENOMIC DNA]</scope>
    <source>
        <strain evidence="2 3">DSM 5090</strain>
    </source>
</reference>
<keyword evidence="2" id="KW-0808">Transferase</keyword>
<protein>
    <submittedName>
        <fullName evidence="2">Glycosyltransferase involved in cell wall bisynthesis</fullName>
    </submittedName>
</protein>
<dbReference type="PANTHER" id="PTHR43685">
    <property type="entry name" value="GLYCOSYLTRANSFERASE"/>
    <property type="match status" value="1"/>
</dbReference>
<dbReference type="Pfam" id="PF00535">
    <property type="entry name" value="Glycos_transf_2"/>
    <property type="match status" value="1"/>
</dbReference>
<keyword evidence="3" id="KW-1185">Reference proteome</keyword>
<dbReference type="SUPFAM" id="SSF53448">
    <property type="entry name" value="Nucleotide-diphospho-sugar transferases"/>
    <property type="match status" value="1"/>
</dbReference>
<sequence length="305" mass="34440">MGIVNLSWVITTRNKLVFLKEVLSRLIVNIHEDEEIIVVDGASTDGTVEYLNELNNRALIHCFISEPDHGEAEGYNKGLLMANGKLIKIITDDDAFYLPGIRYCKQYMLSYPHIDLIATDGAGIEWSQSDIFCKSAYSANYQEWVKTSKPFSFCGLGIMLRKQSIPLLGLFHTGVIRVDAEYSLRVTSGKAQIAWFTGCTWVRITNVQSNSVVYSRCVDFEGEKLHQFYTGESISPLPDYAILDLAKRGIGTNSFDGKSSIQHSSINMQEIFYNENIPQIFQMCDVWLSSCNQNEAQHQSLFLTK</sequence>
<evidence type="ECO:0000259" key="1">
    <source>
        <dbReference type="Pfam" id="PF00535"/>
    </source>
</evidence>
<evidence type="ECO:0000313" key="3">
    <source>
        <dbReference type="Proteomes" id="UP000192738"/>
    </source>
</evidence>
<feature type="domain" description="Glycosyltransferase 2-like" evidence="1">
    <location>
        <begin position="7"/>
        <end position="100"/>
    </location>
</feature>
<organism evidence="2 3">
    <name type="scientific">Sporomusa malonica</name>
    <dbReference type="NCBI Taxonomy" id="112901"/>
    <lineage>
        <taxon>Bacteria</taxon>
        <taxon>Bacillati</taxon>
        <taxon>Bacillota</taxon>
        <taxon>Negativicutes</taxon>
        <taxon>Selenomonadales</taxon>
        <taxon>Sporomusaceae</taxon>
        <taxon>Sporomusa</taxon>
    </lineage>
</organism>
<dbReference type="GO" id="GO:0016740">
    <property type="term" value="F:transferase activity"/>
    <property type="evidence" value="ECO:0007669"/>
    <property type="project" value="UniProtKB-KW"/>
</dbReference>
<dbReference type="PANTHER" id="PTHR43685:SF2">
    <property type="entry name" value="GLYCOSYLTRANSFERASE 2-LIKE DOMAIN-CONTAINING PROTEIN"/>
    <property type="match status" value="1"/>
</dbReference>
<dbReference type="STRING" id="112901.SAMN04488500_12654"/>
<dbReference type="EMBL" id="FWXI01000026">
    <property type="protein sequence ID" value="SMD10859.1"/>
    <property type="molecule type" value="Genomic_DNA"/>
</dbReference>
<dbReference type="InterPro" id="IPR029044">
    <property type="entry name" value="Nucleotide-diphossugar_trans"/>
</dbReference>
<accession>A0A1W2EMB5</accession>
<dbReference type="Proteomes" id="UP000192738">
    <property type="component" value="Unassembled WGS sequence"/>
</dbReference>
<name>A0A1W2EMB5_9FIRM</name>
<dbReference type="InterPro" id="IPR050834">
    <property type="entry name" value="Glycosyltransf_2"/>
</dbReference>